<keyword evidence="2" id="KW-1185">Reference proteome</keyword>
<gene>
    <name evidence="1" type="ORF">Q5P01_017379</name>
</gene>
<comment type="caution">
    <text evidence="1">The sequence shown here is derived from an EMBL/GenBank/DDBJ whole genome shotgun (WGS) entry which is preliminary data.</text>
</comment>
<sequence length="74" mass="8230">MNNCYRNCFVVFRLQWTPTGLTIPSPATTSKRQHTNEKETTVAEITVTTNTSDQTTISISLGQIFGKTLLPVRA</sequence>
<evidence type="ECO:0000313" key="1">
    <source>
        <dbReference type="EMBL" id="KAK2833490.1"/>
    </source>
</evidence>
<organism evidence="1 2">
    <name type="scientific">Channa striata</name>
    <name type="common">Snakehead murrel</name>
    <name type="synonym">Ophicephalus striatus</name>
    <dbReference type="NCBI Taxonomy" id="64152"/>
    <lineage>
        <taxon>Eukaryota</taxon>
        <taxon>Metazoa</taxon>
        <taxon>Chordata</taxon>
        <taxon>Craniata</taxon>
        <taxon>Vertebrata</taxon>
        <taxon>Euteleostomi</taxon>
        <taxon>Actinopterygii</taxon>
        <taxon>Neopterygii</taxon>
        <taxon>Teleostei</taxon>
        <taxon>Neoteleostei</taxon>
        <taxon>Acanthomorphata</taxon>
        <taxon>Anabantaria</taxon>
        <taxon>Anabantiformes</taxon>
        <taxon>Channoidei</taxon>
        <taxon>Channidae</taxon>
        <taxon>Channa</taxon>
    </lineage>
</organism>
<reference evidence="1" key="1">
    <citation type="submission" date="2023-07" db="EMBL/GenBank/DDBJ databases">
        <title>Chromosome-level Genome Assembly of Striped Snakehead (Channa striata).</title>
        <authorList>
            <person name="Liu H."/>
        </authorList>
    </citation>
    <scope>NUCLEOTIDE SEQUENCE</scope>
    <source>
        <strain evidence="1">Gz</strain>
        <tissue evidence="1">Muscle</tissue>
    </source>
</reference>
<evidence type="ECO:0000313" key="2">
    <source>
        <dbReference type="Proteomes" id="UP001187415"/>
    </source>
</evidence>
<protein>
    <submittedName>
        <fullName evidence="1">Uncharacterized protein</fullName>
    </submittedName>
</protein>
<accession>A0AA88M9E5</accession>
<dbReference type="EMBL" id="JAUPFM010000013">
    <property type="protein sequence ID" value="KAK2833490.1"/>
    <property type="molecule type" value="Genomic_DNA"/>
</dbReference>
<name>A0AA88M9E5_CHASR</name>
<dbReference type="Proteomes" id="UP001187415">
    <property type="component" value="Unassembled WGS sequence"/>
</dbReference>
<dbReference type="AlphaFoldDB" id="A0AA88M9E5"/>
<proteinExistence type="predicted"/>